<dbReference type="Pfam" id="PF00226">
    <property type="entry name" value="DnaJ"/>
    <property type="match status" value="1"/>
</dbReference>
<dbReference type="SMART" id="SM00271">
    <property type="entry name" value="DnaJ"/>
    <property type="match status" value="1"/>
</dbReference>
<organism evidence="2 3">
    <name type="scientific">Dictyobacter aurantiacus</name>
    <dbReference type="NCBI Taxonomy" id="1936993"/>
    <lineage>
        <taxon>Bacteria</taxon>
        <taxon>Bacillati</taxon>
        <taxon>Chloroflexota</taxon>
        <taxon>Ktedonobacteria</taxon>
        <taxon>Ktedonobacterales</taxon>
        <taxon>Dictyobacteraceae</taxon>
        <taxon>Dictyobacter</taxon>
    </lineage>
</organism>
<dbReference type="SUPFAM" id="SSF46565">
    <property type="entry name" value="Chaperone J-domain"/>
    <property type="match status" value="1"/>
</dbReference>
<dbReference type="AlphaFoldDB" id="A0A401Z7N6"/>
<evidence type="ECO:0000259" key="1">
    <source>
        <dbReference type="PROSITE" id="PS50076"/>
    </source>
</evidence>
<comment type="caution">
    <text evidence="2">The sequence shown here is derived from an EMBL/GenBank/DDBJ whole genome shotgun (WGS) entry which is preliminary data.</text>
</comment>
<dbReference type="InterPro" id="IPR001623">
    <property type="entry name" value="DnaJ_domain"/>
</dbReference>
<gene>
    <name evidence="2" type="ORF">KDAU_01780</name>
</gene>
<keyword evidence="3" id="KW-1185">Reference proteome</keyword>
<feature type="domain" description="J" evidence="1">
    <location>
        <begin position="40"/>
        <end position="94"/>
    </location>
</feature>
<name>A0A401Z7N6_9CHLR</name>
<dbReference type="PRINTS" id="PR00625">
    <property type="entry name" value="JDOMAIN"/>
</dbReference>
<dbReference type="PROSITE" id="PS50076">
    <property type="entry name" value="DNAJ_2"/>
    <property type="match status" value="1"/>
</dbReference>
<evidence type="ECO:0000313" key="3">
    <source>
        <dbReference type="Proteomes" id="UP000287224"/>
    </source>
</evidence>
<dbReference type="EMBL" id="BIFQ01000001">
    <property type="protein sequence ID" value="GCE02849.1"/>
    <property type="molecule type" value="Genomic_DNA"/>
</dbReference>
<reference evidence="3" key="1">
    <citation type="submission" date="2018-12" db="EMBL/GenBank/DDBJ databases">
        <title>Tengunoibacter tsumagoiensis gen. nov., sp. nov., Dictyobacter kobayashii sp. nov., D. alpinus sp. nov., and D. joshuensis sp. nov. and description of Dictyobacteraceae fam. nov. within the order Ktedonobacterales isolated from Tengu-no-mugimeshi.</title>
        <authorList>
            <person name="Wang C.M."/>
            <person name="Zheng Y."/>
            <person name="Sakai Y."/>
            <person name="Toyoda A."/>
            <person name="Minakuchi Y."/>
            <person name="Abe K."/>
            <person name="Yokota A."/>
            <person name="Yabe S."/>
        </authorList>
    </citation>
    <scope>NUCLEOTIDE SEQUENCE [LARGE SCALE GENOMIC DNA]</scope>
    <source>
        <strain evidence="3">S-27</strain>
    </source>
</reference>
<accession>A0A401Z7N6</accession>
<evidence type="ECO:0000313" key="2">
    <source>
        <dbReference type="EMBL" id="GCE02849.1"/>
    </source>
</evidence>
<proteinExistence type="predicted"/>
<dbReference type="InterPro" id="IPR036869">
    <property type="entry name" value="J_dom_sf"/>
</dbReference>
<sequence>MSSKPPRSFVFLLWDAVRIGVRTFWQSGANPARPIVQRQQALAVLGLPANATPEQIKRRYRKLAKRHHPDCGGDPKEMQRIIAAYEYLAKEHAR</sequence>
<dbReference type="OrthoDB" id="5244113at2"/>
<dbReference type="RefSeq" id="WP_126594186.1">
    <property type="nucleotide sequence ID" value="NZ_BIFQ01000001.1"/>
</dbReference>
<dbReference type="PANTHER" id="PTHR24074">
    <property type="entry name" value="CO-CHAPERONE PROTEIN DJLA"/>
    <property type="match status" value="1"/>
</dbReference>
<dbReference type="InterPro" id="IPR050817">
    <property type="entry name" value="DjlA_DnaK_co-chaperone"/>
</dbReference>
<dbReference type="Proteomes" id="UP000287224">
    <property type="component" value="Unassembled WGS sequence"/>
</dbReference>
<dbReference type="CDD" id="cd06257">
    <property type="entry name" value="DnaJ"/>
    <property type="match status" value="1"/>
</dbReference>
<protein>
    <recommendedName>
        <fullName evidence="1">J domain-containing protein</fullName>
    </recommendedName>
</protein>
<dbReference type="Gene3D" id="1.10.287.110">
    <property type="entry name" value="DnaJ domain"/>
    <property type="match status" value="1"/>
</dbReference>